<dbReference type="PANTHER" id="PTHR12669:SF12">
    <property type="entry name" value="EUKARYOTIC TRANSLATION INITIATION FACTOR 4E-BINDING PROTEIN"/>
    <property type="match status" value="1"/>
</dbReference>
<dbReference type="EMBL" id="GDJX01006498">
    <property type="protein sequence ID" value="JAT61438.1"/>
    <property type="molecule type" value="Transcribed_RNA"/>
</dbReference>
<protein>
    <submittedName>
        <fullName evidence="5">Eukaryotic translation initiation factor 4E-binding protein 3</fullName>
    </submittedName>
</protein>
<comment type="similarity">
    <text evidence="1">Belongs to the eIF4E-binding protein family.</text>
</comment>
<dbReference type="Pfam" id="PF05456">
    <property type="entry name" value="eIF_4EBP"/>
    <property type="match status" value="1"/>
</dbReference>
<name>A0A1D1Z3F8_9ARAE</name>
<dbReference type="GO" id="GO:0003743">
    <property type="term" value="F:translation initiation factor activity"/>
    <property type="evidence" value="ECO:0007669"/>
    <property type="project" value="UniProtKB-KW"/>
</dbReference>
<evidence type="ECO:0000313" key="5">
    <source>
        <dbReference type="EMBL" id="JAT61438.1"/>
    </source>
</evidence>
<keyword evidence="5" id="KW-0648">Protein biosynthesis</keyword>
<evidence type="ECO:0000256" key="2">
    <source>
        <dbReference type="ARBA" id="ARBA00022845"/>
    </source>
</evidence>
<dbReference type="GO" id="GO:0005737">
    <property type="term" value="C:cytoplasm"/>
    <property type="evidence" value="ECO:0007669"/>
    <property type="project" value="TreeGrafter"/>
</dbReference>
<proteinExistence type="inferred from homology"/>
<sequence length="141" mass="15460">MEDTITTTARDIPAAKRAEDGAPIPLHYNTTPLGSMYSTTPGGSRISYDRSTLLNLANSPLARTPPSGLAFVPGVTKVNQLEGHLAPPQPLFPGVQHRSTPTQHHESKGIENADKSTERCDNNDQNKDQNDQHDHMFEMDM</sequence>
<reference evidence="5" key="1">
    <citation type="submission" date="2015-07" db="EMBL/GenBank/DDBJ databases">
        <title>Transcriptome Assembly of Anthurium amnicola.</title>
        <authorList>
            <person name="Suzuki J."/>
        </authorList>
    </citation>
    <scope>NUCLEOTIDE SEQUENCE</scope>
</reference>
<keyword evidence="2" id="KW-0810">Translation regulation</keyword>
<dbReference type="InterPro" id="IPR008606">
    <property type="entry name" value="EIF4EBP"/>
</dbReference>
<dbReference type="PANTHER" id="PTHR12669">
    <property type="entry name" value="EUKARYOTIC TRANSLATION INITIATION FACTOR 4E-BINDING PROTEIN"/>
    <property type="match status" value="1"/>
</dbReference>
<feature type="compositionally biased region" description="Basic and acidic residues" evidence="4">
    <location>
        <begin position="103"/>
        <end position="141"/>
    </location>
</feature>
<dbReference type="GO" id="GO:0045947">
    <property type="term" value="P:negative regulation of translational initiation"/>
    <property type="evidence" value="ECO:0007669"/>
    <property type="project" value="InterPro"/>
</dbReference>
<feature type="region of interest" description="Disordered" evidence="4">
    <location>
        <begin position="1"/>
        <end position="26"/>
    </location>
</feature>
<organism evidence="5">
    <name type="scientific">Anthurium amnicola</name>
    <dbReference type="NCBI Taxonomy" id="1678845"/>
    <lineage>
        <taxon>Eukaryota</taxon>
        <taxon>Viridiplantae</taxon>
        <taxon>Streptophyta</taxon>
        <taxon>Embryophyta</taxon>
        <taxon>Tracheophyta</taxon>
        <taxon>Spermatophyta</taxon>
        <taxon>Magnoliopsida</taxon>
        <taxon>Liliopsida</taxon>
        <taxon>Araceae</taxon>
        <taxon>Pothoideae</taxon>
        <taxon>Potheae</taxon>
        <taxon>Anthurium</taxon>
    </lineage>
</organism>
<evidence type="ECO:0000256" key="3">
    <source>
        <dbReference type="ARBA" id="ARBA00023193"/>
    </source>
</evidence>
<keyword evidence="5" id="KW-0396">Initiation factor</keyword>
<evidence type="ECO:0000256" key="1">
    <source>
        <dbReference type="ARBA" id="ARBA00005480"/>
    </source>
</evidence>
<dbReference type="GO" id="GO:0008190">
    <property type="term" value="F:eukaryotic initiation factor 4E binding"/>
    <property type="evidence" value="ECO:0007669"/>
    <property type="project" value="InterPro"/>
</dbReference>
<feature type="region of interest" description="Disordered" evidence="4">
    <location>
        <begin position="84"/>
        <end position="141"/>
    </location>
</feature>
<gene>
    <name evidence="5" type="primary">Eif4ebp3_0</name>
    <name evidence="5" type="ORF">g.153838</name>
</gene>
<dbReference type="AlphaFoldDB" id="A0A1D1Z3F8"/>
<keyword evidence="3" id="KW-0652">Protein synthesis inhibitor</keyword>
<accession>A0A1D1Z3F8</accession>
<evidence type="ECO:0000256" key="4">
    <source>
        <dbReference type="SAM" id="MobiDB-lite"/>
    </source>
</evidence>